<dbReference type="PANTHER" id="PTHR43685:SF2">
    <property type="entry name" value="GLYCOSYLTRANSFERASE 2-LIKE DOMAIN-CONTAINING PROTEIN"/>
    <property type="match status" value="1"/>
</dbReference>
<name>A0ABR7XXL3_9SPHI</name>
<dbReference type="Pfam" id="PF00535">
    <property type="entry name" value="Glycos_transf_2"/>
    <property type="match status" value="1"/>
</dbReference>
<dbReference type="Proteomes" id="UP000651112">
    <property type="component" value="Unassembled WGS sequence"/>
</dbReference>
<reference evidence="2 3" key="1">
    <citation type="submission" date="2020-08" db="EMBL/GenBank/DDBJ databases">
        <title>Sphingobacterium sp. DN00404 isolated from aquaculture water.</title>
        <authorList>
            <person name="Zhang M."/>
        </authorList>
    </citation>
    <scope>NUCLEOTIDE SEQUENCE [LARGE SCALE GENOMIC DNA]</scope>
    <source>
        <strain evidence="2 3">KCTC 42746</strain>
    </source>
</reference>
<dbReference type="RefSeq" id="WP_190315580.1">
    <property type="nucleotide sequence ID" value="NZ_JACNYL010000006.1"/>
</dbReference>
<keyword evidence="3" id="KW-1185">Reference proteome</keyword>
<dbReference type="SUPFAM" id="SSF53448">
    <property type="entry name" value="Nucleotide-diphospho-sugar transferases"/>
    <property type="match status" value="1"/>
</dbReference>
<dbReference type="Gene3D" id="3.90.550.10">
    <property type="entry name" value="Spore Coat Polysaccharide Biosynthesis Protein SpsA, Chain A"/>
    <property type="match status" value="1"/>
</dbReference>
<sequence length="309" mass="35920">MKITTIITAYNVEKYINRSINSVLSQTFKPYEIIVVDDGSTDNTAELIQAYGDNVIYLHKKNGGASSARNLGVTQAKGDWVAFLDSDDEWIEGHLENFVLTIAKRQTLMWYGAPADSYNERSGKLIHKYKKCSKDLLIDNCYFSDYLNTVPPYGFFTTDTFIIHRQVFEKVGLFDESMKNGQDLDMWFRIGLHYPEVGYTHAAGAKIYRRDKSISFTKKRDFNRFIRWIEQCQDTARKLGDLYVKRAQPRIRFWLERRIRTSITHDDTEALHAIRRGYLNVLGIEYRSLLLLITTFPVLIKIIKQIKIG</sequence>
<dbReference type="EMBL" id="JACNYL010000006">
    <property type="protein sequence ID" value="MBD1423806.1"/>
    <property type="molecule type" value="Genomic_DNA"/>
</dbReference>
<dbReference type="InterPro" id="IPR050834">
    <property type="entry name" value="Glycosyltransf_2"/>
</dbReference>
<evidence type="ECO:0000313" key="2">
    <source>
        <dbReference type="EMBL" id="MBD1423806.1"/>
    </source>
</evidence>
<evidence type="ECO:0000259" key="1">
    <source>
        <dbReference type="Pfam" id="PF00535"/>
    </source>
</evidence>
<dbReference type="InterPro" id="IPR001173">
    <property type="entry name" value="Glyco_trans_2-like"/>
</dbReference>
<proteinExistence type="predicted"/>
<dbReference type="CDD" id="cd00761">
    <property type="entry name" value="Glyco_tranf_GTA_type"/>
    <property type="match status" value="1"/>
</dbReference>
<accession>A0ABR7XXL3</accession>
<gene>
    <name evidence="2" type="ORF">H8B21_19765</name>
</gene>
<dbReference type="PANTHER" id="PTHR43685">
    <property type="entry name" value="GLYCOSYLTRANSFERASE"/>
    <property type="match status" value="1"/>
</dbReference>
<dbReference type="InterPro" id="IPR029044">
    <property type="entry name" value="Nucleotide-diphossugar_trans"/>
</dbReference>
<evidence type="ECO:0000313" key="3">
    <source>
        <dbReference type="Proteomes" id="UP000651112"/>
    </source>
</evidence>
<comment type="caution">
    <text evidence="2">The sequence shown here is derived from an EMBL/GenBank/DDBJ whole genome shotgun (WGS) entry which is preliminary data.</text>
</comment>
<protein>
    <submittedName>
        <fullName evidence="2">Glycosyltransferase</fullName>
    </submittedName>
</protein>
<feature type="domain" description="Glycosyltransferase 2-like" evidence="1">
    <location>
        <begin position="5"/>
        <end position="171"/>
    </location>
</feature>
<organism evidence="2 3">
    <name type="scientific">Sphingobacterium chuzhouense</name>
    <dbReference type="NCBI Taxonomy" id="1742264"/>
    <lineage>
        <taxon>Bacteria</taxon>
        <taxon>Pseudomonadati</taxon>
        <taxon>Bacteroidota</taxon>
        <taxon>Sphingobacteriia</taxon>
        <taxon>Sphingobacteriales</taxon>
        <taxon>Sphingobacteriaceae</taxon>
        <taxon>Sphingobacterium</taxon>
    </lineage>
</organism>